<comment type="caution">
    <text evidence="2">The sequence shown here is derived from an EMBL/GenBank/DDBJ whole genome shotgun (WGS) entry which is preliminary data.</text>
</comment>
<dbReference type="Pfam" id="PF12760">
    <property type="entry name" value="Zn_ribbon_IS1595"/>
    <property type="match status" value="1"/>
</dbReference>
<evidence type="ECO:0000313" key="2">
    <source>
        <dbReference type="EMBL" id="GGG83984.1"/>
    </source>
</evidence>
<feature type="domain" description="ISXO2-like transposase" evidence="1">
    <location>
        <begin position="163"/>
        <end position="316"/>
    </location>
</feature>
<dbReference type="InterPro" id="IPR024445">
    <property type="entry name" value="Tnp_ISXO2-like"/>
</dbReference>
<proteinExistence type="predicted"/>
<evidence type="ECO:0000259" key="1">
    <source>
        <dbReference type="SMART" id="SM01126"/>
    </source>
</evidence>
<keyword evidence="3" id="KW-1185">Reference proteome</keyword>
<dbReference type="SMART" id="SM01126">
    <property type="entry name" value="DDE_Tnp_IS1595"/>
    <property type="match status" value="1"/>
</dbReference>
<accession>A0A917HMI4</accession>
<dbReference type="AlphaFoldDB" id="A0A917HMI4"/>
<dbReference type="NCBIfam" id="NF033547">
    <property type="entry name" value="transpos_IS1595"/>
    <property type="match status" value="1"/>
</dbReference>
<evidence type="ECO:0000313" key="3">
    <source>
        <dbReference type="Proteomes" id="UP000647241"/>
    </source>
</evidence>
<reference evidence="2" key="1">
    <citation type="journal article" date="2014" name="Int. J. Syst. Evol. Microbiol.">
        <title>Complete genome sequence of Corynebacterium casei LMG S-19264T (=DSM 44701T), isolated from a smear-ripened cheese.</title>
        <authorList>
            <consortium name="US DOE Joint Genome Institute (JGI-PGF)"/>
            <person name="Walter F."/>
            <person name="Albersmeier A."/>
            <person name="Kalinowski J."/>
            <person name="Ruckert C."/>
        </authorList>
    </citation>
    <scope>NUCLEOTIDE SEQUENCE</scope>
    <source>
        <strain evidence="2">CGMCC 1.12997</strain>
    </source>
</reference>
<dbReference type="InterPro" id="IPR024442">
    <property type="entry name" value="Transposase_Zn_ribbon"/>
</dbReference>
<gene>
    <name evidence="2" type="ORF">GCM10011585_29650</name>
</gene>
<dbReference type="Pfam" id="PF12762">
    <property type="entry name" value="DDE_Tnp_IS1595"/>
    <property type="match status" value="1"/>
</dbReference>
<reference evidence="2" key="2">
    <citation type="submission" date="2020-09" db="EMBL/GenBank/DDBJ databases">
        <authorList>
            <person name="Sun Q."/>
            <person name="Zhou Y."/>
        </authorList>
    </citation>
    <scope>NUCLEOTIDE SEQUENCE</scope>
    <source>
        <strain evidence="2">CGMCC 1.12997</strain>
    </source>
</reference>
<name>A0A917HMI4_9BACT</name>
<protein>
    <recommendedName>
        <fullName evidence="1">ISXO2-like transposase domain-containing protein</fullName>
    </recommendedName>
</protein>
<dbReference type="InterPro" id="IPR053164">
    <property type="entry name" value="IS1016-like_transposase"/>
</dbReference>
<dbReference type="Proteomes" id="UP000647241">
    <property type="component" value="Unassembled WGS sequence"/>
</dbReference>
<dbReference type="PANTHER" id="PTHR47163">
    <property type="entry name" value="DDE_TNP_IS1595 DOMAIN-CONTAINING PROTEIN"/>
    <property type="match status" value="1"/>
</dbReference>
<organism evidence="2 3">
    <name type="scientific">Edaphobacter dinghuensis</name>
    <dbReference type="NCBI Taxonomy" id="1560005"/>
    <lineage>
        <taxon>Bacteria</taxon>
        <taxon>Pseudomonadati</taxon>
        <taxon>Acidobacteriota</taxon>
        <taxon>Terriglobia</taxon>
        <taxon>Terriglobales</taxon>
        <taxon>Acidobacteriaceae</taxon>
        <taxon>Edaphobacter</taxon>
    </lineage>
</organism>
<dbReference type="PANTHER" id="PTHR47163:SF2">
    <property type="entry name" value="SI:DKEY-17M8.2"/>
    <property type="match status" value="1"/>
</dbReference>
<dbReference type="EMBL" id="BMGT01000003">
    <property type="protein sequence ID" value="GGG83984.1"/>
    <property type="molecule type" value="Genomic_DNA"/>
</dbReference>
<sequence>MRVPTCVKLNNADSHYYLDYMTAQAYHFHIMIFTPTTLTEAIRYYSDPQTCINAVAMMRWQDGSPVCPKCGANQGERNHYWLKTQMRWKCYSCRKQFSVKVGTIFEDSPLGLDIWMIALWMLCNCRNGVSSYEIARATGIAQKNAWFVLQRLRLVLKDIKPVMMGGTGTPVEMDETFIGGKPKNMHRSKRLKQQIGMNGYAEKTAVFGMIERGTRQVRASVIPNVKRETLQKKILEQVGFGSTVYTDGWPGYDGLTAQSFIHETVNHMEEYVRGEVSTQAIENFWSCLKRTLSGTYVAVEPFHMERYLDEQMFRFNNRIGHDDGSRFQKALSQVSGKRLTWVELTGKEYPKAV</sequence>